<dbReference type="Gene3D" id="3.60.10.10">
    <property type="entry name" value="Endonuclease/exonuclease/phosphatase"/>
    <property type="match status" value="1"/>
</dbReference>
<organism evidence="16 17">
    <name type="scientific">Henosepilachna vigintioctopunctata</name>
    <dbReference type="NCBI Taxonomy" id="420089"/>
    <lineage>
        <taxon>Eukaryota</taxon>
        <taxon>Metazoa</taxon>
        <taxon>Ecdysozoa</taxon>
        <taxon>Arthropoda</taxon>
        <taxon>Hexapoda</taxon>
        <taxon>Insecta</taxon>
        <taxon>Pterygota</taxon>
        <taxon>Neoptera</taxon>
        <taxon>Endopterygota</taxon>
        <taxon>Coleoptera</taxon>
        <taxon>Polyphaga</taxon>
        <taxon>Cucujiformia</taxon>
        <taxon>Coccinelloidea</taxon>
        <taxon>Coccinellidae</taxon>
        <taxon>Epilachninae</taxon>
        <taxon>Epilachnini</taxon>
        <taxon>Henosepilachna</taxon>
    </lineage>
</organism>
<evidence type="ECO:0000256" key="5">
    <source>
        <dbReference type="ARBA" id="ARBA00022722"/>
    </source>
</evidence>
<evidence type="ECO:0000259" key="15">
    <source>
        <dbReference type="Pfam" id="PF21171"/>
    </source>
</evidence>
<evidence type="ECO:0000256" key="13">
    <source>
        <dbReference type="ARBA" id="ARBA00083541"/>
    </source>
</evidence>
<dbReference type="EMBL" id="JARQZJ010000062">
    <property type="protein sequence ID" value="KAK9879423.1"/>
    <property type="molecule type" value="Genomic_DNA"/>
</dbReference>
<dbReference type="InterPro" id="IPR005135">
    <property type="entry name" value="Endo/exonuclease/phosphatase"/>
</dbReference>
<keyword evidence="5" id="KW-0540">Nuclease</keyword>
<dbReference type="GO" id="GO:0004535">
    <property type="term" value="F:poly(A)-specific ribonuclease activity"/>
    <property type="evidence" value="ECO:0007669"/>
    <property type="project" value="UniProtKB-ARBA"/>
</dbReference>
<dbReference type="GO" id="GO:0000288">
    <property type="term" value="P:nuclear-transcribed mRNA catabolic process, deadenylation-dependent decay"/>
    <property type="evidence" value="ECO:0007669"/>
    <property type="project" value="TreeGrafter"/>
</dbReference>
<dbReference type="AlphaFoldDB" id="A0AAW1UFV1"/>
<dbReference type="GO" id="GO:0005759">
    <property type="term" value="C:mitochondrial matrix"/>
    <property type="evidence" value="ECO:0007669"/>
    <property type="project" value="UniProtKB-SubCell"/>
</dbReference>
<dbReference type="InterPro" id="IPR050410">
    <property type="entry name" value="CCR4/nocturin_mRNA_transcr"/>
</dbReference>
<evidence type="ECO:0000259" key="14">
    <source>
        <dbReference type="Pfam" id="PF03372"/>
    </source>
</evidence>
<keyword evidence="9" id="KW-0460">Magnesium</keyword>
<evidence type="ECO:0000313" key="16">
    <source>
        <dbReference type="EMBL" id="KAK9879423.1"/>
    </source>
</evidence>
<dbReference type="FunFam" id="3.60.10.10:FF:000018">
    <property type="entry name" value="2',5'-phosphodiesterase 12"/>
    <property type="match status" value="1"/>
</dbReference>
<dbReference type="InterPro" id="IPR036691">
    <property type="entry name" value="Endo/exonu/phosph_ase_sf"/>
</dbReference>
<name>A0AAW1UFV1_9CUCU</name>
<dbReference type="PANTHER" id="PTHR12121:SF37">
    <property type="entry name" value="2',5'-PHOSPHODIESTERASE 12"/>
    <property type="match status" value="1"/>
</dbReference>
<feature type="domain" description="2',5'-phosphodiesterase 12-like N-terminal" evidence="15">
    <location>
        <begin position="139"/>
        <end position="225"/>
    </location>
</feature>
<evidence type="ECO:0000256" key="3">
    <source>
        <dbReference type="ARBA" id="ARBA00022553"/>
    </source>
</evidence>
<keyword evidence="11" id="KW-0496">Mitochondrion</keyword>
<dbReference type="GO" id="GO:0046872">
    <property type="term" value="F:metal ion binding"/>
    <property type="evidence" value="ECO:0007669"/>
    <property type="project" value="UniProtKB-KW"/>
</dbReference>
<evidence type="ECO:0000256" key="1">
    <source>
        <dbReference type="ARBA" id="ARBA00001946"/>
    </source>
</evidence>
<keyword evidence="17" id="KW-1185">Reference proteome</keyword>
<dbReference type="GO" id="GO:0006397">
    <property type="term" value="P:mRNA processing"/>
    <property type="evidence" value="ECO:0007669"/>
    <property type="project" value="UniProtKB-KW"/>
</dbReference>
<evidence type="ECO:0000256" key="8">
    <source>
        <dbReference type="ARBA" id="ARBA00022839"/>
    </source>
</evidence>
<keyword evidence="3" id="KW-0597">Phosphoprotein</keyword>
<comment type="subcellular location">
    <subcellularLocation>
        <location evidence="2">Mitochondrion matrix</location>
    </subcellularLocation>
</comment>
<dbReference type="PANTHER" id="PTHR12121">
    <property type="entry name" value="CARBON CATABOLITE REPRESSOR PROTEIN 4"/>
    <property type="match status" value="1"/>
</dbReference>
<keyword evidence="6" id="KW-0479">Metal-binding</keyword>
<keyword evidence="7" id="KW-0378">Hydrolase</keyword>
<protein>
    <recommendedName>
        <fullName evidence="12">2',5'-phosphodiesterase 12</fullName>
    </recommendedName>
    <alternativeName>
        <fullName evidence="13">Mitochondrial deadenylase</fullName>
    </alternativeName>
</protein>
<comment type="caution">
    <text evidence="16">The sequence shown here is derived from an EMBL/GenBank/DDBJ whole genome shotgun (WGS) entry which is preliminary data.</text>
</comment>
<sequence length="575" mass="66742">MLLKYVGNIFYYPNRLLHKYIFKMDKAYFRRIEETEQFHFTFRYTNKDLKVDRQFNFTRQISEPVSVFLGRLNTNIEKIVIRKNKKKSSENIPTELNIKLRINGEDVLENKLCDEVFIEGNRINLSLPGQMFDVVINSPWIETLALPSSILATYPVYPSKFEAFHTNFSQSKFIWYTSKEKKDWMEVSKNHIFEPQNNLVESYLKLICTPINNDVEGPSVEVESNDKIQAGPGVCPFEMRHQFTRYRSWKNVFRIVTYNILADLYCDSDFSRDSLYAYCPPYALQLDYRKQLILKELMGYNADIICLQEVDRKVFKHDLQPFLSFIGLQGEYAIKGGEVAEGVACFFRSNKFSLLKTDRIVFCEHIDKDPLFSYIWSKVVENPKLVTRILELKTTLQTVLLQSTDNENELLFVANTHLYFHPDADHIRLLQAGFAITFIQNSLETIKKEYPEKRISLVFCGDFNSIPDCGIYKLFTTGSVPEDFIDYKSNAEEAVKNLKLEQNIPLASACGTPQFTNFTSGFADCLDYIFYQTNNLKVTQVVPLPSNEELTQNTALPSIVFPSDHIALISDIQWL</sequence>
<evidence type="ECO:0000256" key="2">
    <source>
        <dbReference type="ARBA" id="ARBA00004305"/>
    </source>
</evidence>
<evidence type="ECO:0000256" key="6">
    <source>
        <dbReference type="ARBA" id="ARBA00022723"/>
    </source>
</evidence>
<evidence type="ECO:0000256" key="7">
    <source>
        <dbReference type="ARBA" id="ARBA00022801"/>
    </source>
</evidence>
<dbReference type="Pfam" id="PF21171">
    <property type="entry name" value="PDE12-like_N"/>
    <property type="match status" value="1"/>
</dbReference>
<proteinExistence type="predicted"/>
<keyword evidence="8" id="KW-0269">Exonuclease</keyword>
<dbReference type="SUPFAM" id="SSF56219">
    <property type="entry name" value="DNase I-like"/>
    <property type="match status" value="1"/>
</dbReference>
<evidence type="ECO:0000256" key="9">
    <source>
        <dbReference type="ARBA" id="ARBA00022842"/>
    </source>
</evidence>
<dbReference type="Proteomes" id="UP001431783">
    <property type="component" value="Unassembled WGS sequence"/>
</dbReference>
<keyword evidence="10" id="KW-0809">Transit peptide</keyword>
<feature type="domain" description="Endonuclease/exonuclease/phosphatase" evidence="14">
    <location>
        <begin position="256"/>
        <end position="565"/>
    </location>
</feature>
<accession>A0AAW1UFV1</accession>
<dbReference type="InterPro" id="IPR048821">
    <property type="entry name" value="PDE12-like_N"/>
</dbReference>
<keyword evidence="4" id="KW-0507">mRNA processing</keyword>
<gene>
    <name evidence="16" type="ORF">WA026_006490</name>
</gene>
<dbReference type="Pfam" id="PF03372">
    <property type="entry name" value="Exo_endo_phos"/>
    <property type="match status" value="1"/>
</dbReference>
<evidence type="ECO:0000313" key="17">
    <source>
        <dbReference type="Proteomes" id="UP001431783"/>
    </source>
</evidence>
<evidence type="ECO:0000256" key="10">
    <source>
        <dbReference type="ARBA" id="ARBA00022946"/>
    </source>
</evidence>
<evidence type="ECO:0000256" key="4">
    <source>
        <dbReference type="ARBA" id="ARBA00022664"/>
    </source>
</evidence>
<evidence type="ECO:0000256" key="12">
    <source>
        <dbReference type="ARBA" id="ARBA00072755"/>
    </source>
</evidence>
<reference evidence="16 17" key="1">
    <citation type="submission" date="2023-03" db="EMBL/GenBank/DDBJ databases">
        <title>Genome insight into feeding habits of ladybird beetles.</title>
        <authorList>
            <person name="Li H.-S."/>
            <person name="Huang Y.-H."/>
            <person name="Pang H."/>
        </authorList>
    </citation>
    <scope>NUCLEOTIDE SEQUENCE [LARGE SCALE GENOMIC DNA]</scope>
    <source>
        <strain evidence="16">SYSU_2023b</strain>
        <tissue evidence="16">Whole body</tissue>
    </source>
</reference>
<evidence type="ECO:0000256" key="11">
    <source>
        <dbReference type="ARBA" id="ARBA00023128"/>
    </source>
</evidence>
<comment type="cofactor">
    <cofactor evidence="1">
        <name>Mg(2+)</name>
        <dbReference type="ChEBI" id="CHEBI:18420"/>
    </cofactor>
</comment>